<dbReference type="RefSeq" id="WP_130427448.1">
    <property type="nucleotide sequence ID" value="NZ_CP035949.1"/>
</dbReference>
<organism evidence="2 3">
    <name type="scientific">'Catharanthus roseus' aster yellows phytoplasma</name>
    <dbReference type="NCBI Taxonomy" id="1193712"/>
    <lineage>
        <taxon>Bacteria</taxon>
        <taxon>Bacillati</taxon>
        <taxon>Mycoplasmatota</taxon>
        <taxon>Mollicutes</taxon>
        <taxon>Acholeplasmatales</taxon>
        <taxon>Acholeplasmataceae</taxon>
        <taxon>Candidatus Phytoplasma</taxon>
        <taxon>16SrI (Aster yellows group)</taxon>
    </lineage>
</organism>
<dbReference type="InterPro" id="IPR043130">
    <property type="entry name" value="CDP-OH_PTrfase_TM_dom"/>
</dbReference>
<evidence type="ECO:0000256" key="1">
    <source>
        <dbReference type="SAM" id="Phobius"/>
    </source>
</evidence>
<keyword evidence="1" id="KW-1133">Transmembrane helix</keyword>
<reference evidence="2 3" key="1">
    <citation type="submission" date="2019-02" db="EMBL/GenBank/DDBJ databases">
        <title>Draft Genome Sequence of Maize Bushy Stunt-like Phytoplasma group 16SrI-B (Aster yellows) in South Africa.</title>
        <authorList>
            <person name="Coetzee B."/>
            <person name="Douglas-Smit N."/>
            <person name="Maree H.J."/>
            <person name="Burger J.T."/>
            <person name="Kruger K."/>
            <person name="Pietersen G."/>
        </authorList>
    </citation>
    <scope>NUCLEOTIDE SEQUENCE [LARGE SCALE GENOMIC DNA]</scope>
    <source>
        <strain evidence="2 3">De Villa</strain>
    </source>
</reference>
<proteinExistence type="predicted"/>
<evidence type="ECO:0000313" key="2">
    <source>
        <dbReference type="EMBL" id="QBF23741.1"/>
    </source>
</evidence>
<feature type="transmembrane region" description="Helical" evidence="1">
    <location>
        <begin position="143"/>
        <end position="162"/>
    </location>
</feature>
<gene>
    <name evidence="2" type="ORF">EXT02_00710</name>
</gene>
<dbReference type="AlphaFoldDB" id="A0A4P6MDE9"/>
<sequence length="244" mass="27994">MFLGFYNYTTYLTYLNLMSGFCGIGFGACGKYTSALICLLISGVCDMFDGVVSRTKKNRSHTEKSYGIQIDSLADIISFGVLPIFINYSLSFKGETSNLKEEFWLFALVWLVWGFYLLAALIRLAYYNVLAETQKYDSQSPSYFTGLPVTAAAILFPFLFLAKFICKTWDFKSLGFIEQRPTFFWFHFACMLLLTFLFLCKKIHFPKPKAKTTITIILLLALNFILFMLLKILLKYLLPMAITK</sequence>
<dbReference type="EMBL" id="CP035949">
    <property type="protein sequence ID" value="QBF23741.1"/>
    <property type="molecule type" value="Genomic_DNA"/>
</dbReference>
<dbReference type="GO" id="GO:0016020">
    <property type="term" value="C:membrane"/>
    <property type="evidence" value="ECO:0007669"/>
    <property type="project" value="InterPro"/>
</dbReference>
<dbReference type="Proteomes" id="UP000289726">
    <property type="component" value="Chromosome"/>
</dbReference>
<feature type="transmembrane region" description="Helical" evidence="1">
    <location>
        <begin position="103"/>
        <end position="122"/>
    </location>
</feature>
<keyword evidence="3" id="KW-1185">Reference proteome</keyword>
<keyword evidence="1" id="KW-0812">Transmembrane</keyword>
<feature type="transmembrane region" description="Helical" evidence="1">
    <location>
        <begin position="212"/>
        <end position="234"/>
    </location>
</feature>
<feature type="transmembrane region" description="Helical" evidence="1">
    <location>
        <begin position="182"/>
        <end position="200"/>
    </location>
</feature>
<protein>
    <submittedName>
        <fullName evidence="2">Phosphatidylserine synthase</fullName>
    </submittedName>
</protein>
<dbReference type="Pfam" id="PF01066">
    <property type="entry name" value="CDP-OH_P_transf"/>
    <property type="match status" value="1"/>
</dbReference>
<keyword evidence="1" id="KW-0472">Membrane</keyword>
<dbReference type="InterPro" id="IPR000462">
    <property type="entry name" value="CDP-OH_P_trans"/>
</dbReference>
<name>A0A4P6MDE9_9MOLU</name>
<dbReference type="GO" id="GO:0016780">
    <property type="term" value="F:phosphotransferase activity, for other substituted phosphate groups"/>
    <property type="evidence" value="ECO:0007669"/>
    <property type="project" value="InterPro"/>
</dbReference>
<accession>A0A4P6MDE9</accession>
<evidence type="ECO:0000313" key="3">
    <source>
        <dbReference type="Proteomes" id="UP000289726"/>
    </source>
</evidence>
<dbReference type="GO" id="GO:0008654">
    <property type="term" value="P:phospholipid biosynthetic process"/>
    <property type="evidence" value="ECO:0007669"/>
    <property type="project" value="InterPro"/>
</dbReference>
<dbReference type="Gene3D" id="1.20.120.1760">
    <property type="match status" value="1"/>
</dbReference>
<feature type="transmembrane region" description="Helical" evidence="1">
    <location>
        <begin position="73"/>
        <end position="91"/>
    </location>
</feature>